<evidence type="ECO:0000259" key="2">
    <source>
        <dbReference type="Pfam" id="PF05183"/>
    </source>
</evidence>
<dbReference type="PANTHER" id="PTHR23079:SF55">
    <property type="entry name" value="RNA-DIRECTED RNA POLYMERASE"/>
    <property type="match status" value="1"/>
</dbReference>
<dbReference type="GO" id="GO:0003723">
    <property type="term" value="F:RNA binding"/>
    <property type="evidence" value="ECO:0007669"/>
    <property type="project" value="UniProtKB-KW"/>
</dbReference>
<evidence type="ECO:0000256" key="1">
    <source>
        <dbReference type="RuleBase" id="RU363098"/>
    </source>
</evidence>
<dbReference type="GO" id="GO:0031380">
    <property type="term" value="C:nuclear RNA-directed RNA polymerase complex"/>
    <property type="evidence" value="ECO:0007669"/>
    <property type="project" value="TreeGrafter"/>
</dbReference>
<dbReference type="AlphaFoldDB" id="A0A4Y9YF32"/>
<dbReference type="OrthoDB" id="6513042at2759"/>
<accession>A0A4Y9YF32</accession>
<dbReference type="Pfam" id="PF05183">
    <property type="entry name" value="RdRP"/>
    <property type="match status" value="1"/>
</dbReference>
<protein>
    <recommendedName>
        <fullName evidence="1">RNA-dependent RNA polymerase</fullName>
        <ecNumber evidence="1">2.7.7.48</ecNumber>
    </recommendedName>
</protein>
<keyword evidence="1" id="KW-0696">RNA-directed RNA polymerase</keyword>
<evidence type="ECO:0000313" key="4">
    <source>
        <dbReference type="Proteomes" id="UP000298327"/>
    </source>
</evidence>
<keyword evidence="1" id="KW-0548">Nucleotidyltransferase</keyword>
<organism evidence="3 4">
    <name type="scientific">Dentipellis fragilis</name>
    <dbReference type="NCBI Taxonomy" id="205917"/>
    <lineage>
        <taxon>Eukaryota</taxon>
        <taxon>Fungi</taxon>
        <taxon>Dikarya</taxon>
        <taxon>Basidiomycota</taxon>
        <taxon>Agaricomycotina</taxon>
        <taxon>Agaricomycetes</taxon>
        <taxon>Russulales</taxon>
        <taxon>Hericiaceae</taxon>
        <taxon>Dentipellis</taxon>
    </lineage>
</organism>
<sequence>MGPQSACCLSGSSLYAQHNTNLFTIMELELESVDRNASVYDVQRAIAAVLHGPEFFRPAATGPRSRVPNFKVILDPRPSGGVGNSGRGKLILPDRALGKRLLGWIRDFDYKKERNAIRVLKRNIKMYPSERRVPAYLRQELEKAMFVPPEKAEEVDEIMQTLDQQLQVGKVQFGAWYRPDLIPETSRVFSIEYERDYITGSAAYLSVEYITRAIRIQLGERMTEEQSYSIVVRFSSISKMAIGFDEHECYICFDLLIPPTFEEKNFNDRPREGVERRKNRDRDRISALDHEHERITPYAHQLRDANLLPIRVEHIAATHSGLFSPRQLLGVQRWIRSLDWPSAFQVEAILRGGLLNTAELHDGILSAIVELYRTHGTDTSDILRHYTEALRIREPSEAPIQCLERVCADAASAGPPKLPSGHFWCHHVTVTPTRILLEGPLPTPSNRVVRHFGTAAHERFVRVEFRDEDRGPFRWDRRVDGTHLLRTRIGTLLKDGFELAGRVFEFLAYSASALRENAVWFLHPFMDPVEGYVTAKSVRDSLGDFSGVVRQPSKYAARIAQAFTATEPSVEINRDQWEENVPDLGQPPYLHTDGVGTISSELGDIIWAELCRSKRGGGANSIKPSAYQIRFLGYKGVVAVDERLTGIKMRLRPSMKKFMDLGVPKARIEIARAFDYPNKSYLNRPLIMAMEDRGVQRSTFMDLQEVEKAKIYTAEDALSNFRLLLRDHGLGGRFRLPFIIEQLDELGLDFKGGKGRRMIKSAYFEKLVRYAQNHVLREVKTRARIPVPKGYQLVGVADEGQAYINEGCNPDDVFTLGESEIFACVQEAEKEPLWLEGQCVIFRNPVVHPGDLQKVRAVGKPPDGKLCFFRNLRNVVVLPGIGERSLASCLGGGDVDGDAFNIFFQSPELMPTLYIEPASYIGVGTRELPDGRESTVDDICDFIIEYINSDVLSLLCDTHLVIADQSKDGTQDERCMQLAELCSQAVDYPKNGIPVDIDSDSVPRKLIRPVPDWHKPEEETHREADFYISDRALGHLFRNITLRDLNAASSVPVGPRRTFEDPIFVKLKPLVRRTLQEAYQTPSGTSPLAEELFPRYAREMQYIRVAHALEEAPGARLSEEEVVLGTILAKCAHKGLRSNRAQRMRVHSGMLVRDIQLRLVPRANADDDAVDEGELKEGLKRAWEVWAWSILQDPNRDAARSFGLVALGAVLDCLKRLGATAQPAH</sequence>
<dbReference type="GO" id="GO:0003968">
    <property type="term" value="F:RNA-directed RNA polymerase activity"/>
    <property type="evidence" value="ECO:0007669"/>
    <property type="project" value="UniProtKB-KW"/>
</dbReference>
<evidence type="ECO:0000313" key="3">
    <source>
        <dbReference type="EMBL" id="TFY60600.1"/>
    </source>
</evidence>
<dbReference type="InterPro" id="IPR057596">
    <property type="entry name" value="RDRP_core"/>
</dbReference>
<comment type="caution">
    <text evidence="3">The sequence shown here is derived from an EMBL/GenBank/DDBJ whole genome shotgun (WGS) entry which is preliminary data.</text>
</comment>
<keyword evidence="4" id="KW-1185">Reference proteome</keyword>
<reference evidence="3 4" key="1">
    <citation type="submission" date="2019-02" db="EMBL/GenBank/DDBJ databases">
        <title>Genome sequencing of the rare red list fungi Dentipellis fragilis.</title>
        <authorList>
            <person name="Buettner E."/>
            <person name="Kellner H."/>
        </authorList>
    </citation>
    <scope>NUCLEOTIDE SEQUENCE [LARGE SCALE GENOMIC DNA]</scope>
    <source>
        <strain evidence="3 4">DSM 105465</strain>
    </source>
</reference>
<dbReference type="InterPro" id="IPR007855">
    <property type="entry name" value="RDRP"/>
</dbReference>
<dbReference type="EMBL" id="SEOQ01000554">
    <property type="protein sequence ID" value="TFY60600.1"/>
    <property type="molecule type" value="Genomic_DNA"/>
</dbReference>
<comment type="similarity">
    <text evidence="1">Belongs to the RdRP family.</text>
</comment>
<comment type="catalytic activity">
    <reaction evidence="1">
        <text>RNA(n) + a ribonucleoside 5'-triphosphate = RNA(n+1) + diphosphate</text>
        <dbReference type="Rhea" id="RHEA:21248"/>
        <dbReference type="Rhea" id="RHEA-COMP:14527"/>
        <dbReference type="Rhea" id="RHEA-COMP:17342"/>
        <dbReference type="ChEBI" id="CHEBI:33019"/>
        <dbReference type="ChEBI" id="CHEBI:61557"/>
        <dbReference type="ChEBI" id="CHEBI:140395"/>
        <dbReference type="EC" id="2.7.7.48"/>
    </reaction>
</comment>
<dbReference type="EC" id="2.7.7.48" evidence="1"/>
<gene>
    <name evidence="3" type="ORF">EVG20_g7363</name>
</gene>
<keyword evidence="1" id="KW-0808">Transferase</keyword>
<dbReference type="PANTHER" id="PTHR23079">
    <property type="entry name" value="RNA-DEPENDENT RNA POLYMERASE"/>
    <property type="match status" value="1"/>
</dbReference>
<dbReference type="STRING" id="205917.A0A4Y9YF32"/>
<dbReference type="Proteomes" id="UP000298327">
    <property type="component" value="Unassembled WGS sequence"/>
</dbReference>
<name>A0A4Y9YF32_9AGAM</name>
<proteinExistence type="inferred from homology"/>
<feature type="domain" description="RDRP core" evidence="2">
    <location>
        <begin position="430"/>
        <end position="1040"/>
    </location>
</feature>
<keyword evidence="1" id="KW-0694">RNA-binding</keyword>
<dbReference type="GO" id="GO:0030422">
    <property type="term" value="P:siRNA processing"/>
    <property type="evidence" value="ECO:0007669"/>
    <property type="project" value="TreeGrafter"/>
</dbReference>